<dbReference type="PROSITE" id="PS51186">
    <property type="entry name" value="GNAT"/>
    <property type="match status" value="1"/>
</dbReference>
<protein>
    <submittedName>
        <fullName evidence="2">N-acetyltransferase</fullName>
    </submittedName>
</protein>
<dbReference type="InterPro" id="IPR016181">
    <property type="entry name" value="Acyl_CoA_acyltransferase"/>
</dbReference>
<organism evidence="2 3">
    <name type="scientific">Holtiella tumoricola</name>
    <dbReference type="NCBI Taxonomy" id="3018743"/>
    <lineage>
        <taxon>Bacteria</taxon>
        <taxon>Bacillati</taxon>
        <taxon>Bacillota</taxon>
        <taxon>Clostridia</taxon>
        <taxon>Lachnospirales</taxon>
        <taxon>Cellulosilyticaceae</taxon>
        <taxon>Holtiella</taxon>
    </lineage>
</organism>
<feature type="domain" description="N-acetyltransferase" evidence="1">
    <location>
        <begin position="3"/>
        <end position="161"/>
    </location>
</feature>
<dbReference type="Gene3D" id="3.40.630.30">
    <property type="match status" value="1"/>
</dbReference>
<dbReference type="RefSeq" id="WP_271011534.1">
    <property type="nucleotide sequence ID" value="NZ_JAQIFT010000025.1"/>
</dbReference>
<proteinExistence type="predicted"/>
<dbReference type="CDD" id="cd04301">
    <property type="entry name" value="NAT_SF"/>
    <property type="match status" value="1"/>
</dbReference>
<dbReference type="Proteomes" id="UP001169242">
    <property type="component" value="Unassembled WGS sequence"/>
</dbReference>
<dbReference type="InterPro" id="IPR000182">
    <property type="entry name" value="GNAT_dom"/>
</dbReference>
<evidence type="ECO:0000313" key="3">
    <source>
        <dbReference type="Proteomes" id="UP001169242"/>
    </source>
</evidence>
<dbReference type="PANTHER" id="PTHR43617:SF2">
    <property type="entry name" value="UPF0039 PROTEIN SLL0451"/>
    <property type="match status" value="1"/>
</dbReference>
<evidence type="ECO:0000259" key="1">
    <source>
        <dbReference type="PROSITE" id="PS51186"/>
    </source>
</evidence>
<keyword evidence="3" id="KW-1185">Reference proteome</keyword>
<sequence>MNLTIKREQEADYRTVENLTREAFWNVYKPGCDEHFILNQLRGHGDFIPELDLVAGHKGEIVGHIAYSKGTIIDDKGNAIECVAFGPLSVAPECQGKGVGGKLIEHSLEVATQLGYKVVFITGNPAYYHKFGFESASKYGIHLEDIPQEDEAPFFMVKLLNQEALKNVSGTFRFSSGFEVSAEDVAAFDQAFPPKIKEVREGQLS</sequence>
<evidence type="ECO:0000313" key="2">
    <source>
        <dbReference type="EMBL" id="MDA3731083.1"/>
    </source>
</evidence>
<dbReference type="SUPFAM" id="SSF55729">
    <property type="entry name" value="Acyl-CoA N-acyltransferases (Nat)"/>
    <property type="match status" value="1"/>
</dbReference>
<dbReference type="GO" id="GO:0016747">
    <property type="term" value="F:acyltransferase activity, transferring groups other than amino-acyl groups"/>
    <property type="evidence" value="ECO:0007669"/>
    <property type="project" value="InterPro"/>
</dbReference>
<name>A0AA42DLY2_9FIRM</name>
<dbReference type="InterPro" id="IPR050276">
    <property type="entry name" value="MshD_Acetyltransferase"/>
</dbReference>
<comment type="caution">
    <text evidence="2">The sequence shown here is derived from an EMBL/GenBank/DDBJ whole genome shotgun (WGS) entry which is preliminary data.</text>
</comment>
<dbReference type="Pfam" id="PF00583">
    <property type="entry name" value="Acetyltransf_1"/>
    <property type="match status" value="1"/>
</dbReference>
<dbReference type="EMBL" id="JAQIFT010000025">
    <property type="protein sequence ID" value="MDA3731083.1"/>
    <property type="molecule type" value="Genomic_DNA"/>
</dbReference>
<reference evidence="2" key="1">
    <citation type="journal article" date="2023" name="Int. J. Syst. Evol. Microbiol.">
        <title>&lt;i&gt;Holtiella tumoricola&lt;/i&gt; gen. nov. sp. nov., isolated from a human clinical sample.</title>
        <authorList>
            <person name="Allen-Vercoe E."/>
            <person name="Daigneault M.C."/>
            <person name="Vancuren S.J."/>
            <person name="Cochrane K."/>
            <person name="O'Neal L.L."/>
            <person name="Sankaranarayanan K."/>
            <person name="Lawson P.A."/>
        </authorList>
    </citation>
    <scope>NUCLEOTIDE SEQUENCE</scope>
    <source>
        <strain evidence="2">CC70A</strain>
    </source>
</reference>
<dbReference type="AlphaFoldDB" id="A0AA42DLY2"/>
<dbReference type="PANTHER" id="PTHR43617">
    <property type="entry name" value="L-AMINO ACID N-ACETYLTRANSFERASE"/>
    <property type="match status" value="1"/>
</dbReference>
<accession>A0AA42DLY2</accession>
<gene>
    <name evidence="2" type="ORF">PBV87_06215</name>
</gene>